<evidence type="ECO:0000256" key="6">
    <source>
        <dbReference type="ARBA" id="ARBA00023285"/>
    </source>
</evidence>
<dbReference type="PROSITE" id="PS51677">
    <property type="entry name" value="NODB"/>
    <property type="match status" value="1"/>
</dbReference>
<evidence type="ECO:0000256" key="2">
    <source>
        <dbReference type="ARBA" id="ARBA00022723"/>
    </source>
</evidence>
<reference evidence="8" key="2">
    <citation type="journal article" date="2023" name="IMA Fungus">
        <title>Comparative genomic study of the Penicillium genus elucidates a diverse pangenome and 15 lateral gene transfer events.</title>
        <authorList>
            <person name="Petersen C."/>
            <person name="Sorensen T."/>
            <person name="Nielsen M.R."/>
            <person name="Sondergaard T.E."/>
            <person name="Sorensen J.L."/>
            <person name="Fitzpatrick D.A."/>
            <person name="Frisvad J.C."/>
            <person name="Nielsen K.L."/>
        </authorList>
    </citation>
    <scope>NUCLEOTIDE SEQUENCE</scope>
    <source>
        <strain evidence="8">IBT 35673</strain>
    </source>
</reference>
<dbReference type="GO" id="GO:0016810">
    <property type="term" value="F:hydrolase activity, acting on carbon-nitrogen (but not peptide) bonds"/>
    <property type="evidence" value="ECO:0007669"/>
    <property type="project" value="InterPro"/>
</dbReference>
<dbReference type="InterPro" id="IPR011330">
    <property type="entry name" value="Glyco_hydro/deAcase_b/a-brl"/>
</dbReference>
<comment type="caution">
    <text evidence="8">The sequence shown here is derived from an EMBL/GenBank/DDBJ whole genome shotgun (WGS) entry which is preliminary data.</text>
</comment>
<keyword evidence="4" id="KW-0378">Hydrolase</keyword>
<sequence>MTALESAFTRILGFYPTYMRAPYLELSDDVLDVMDKLGYRVVGASIDTKDYVYDDPDSSWRSFDRFLDGLDAGGTVVLAHDSHRSTAEILVEDMLEEIEMRGLSGEFAFAFAFAFALEISGADGEQLLRLASVLAMPSGIGLSSCGGSLITSGIGIQGLQVALRV</sequence>
<keyword evidence="2" id="KW-0479">Metal-binding</keyword>
<dbReference type="GO" id="GO:0046872">
    <property type="term" value="F:metal ion binding"/>
    <property type="evidence" value="ECO:0007669"/>
    <property type="project" value="UniProtKB-KW"/>
</dbReference>
<keyword evidence="3" id="KW-0732">Signal</keyword>
<dbReference type="Proteomes" id="UP001147695">
    <property type="component" value="Unassembled WGS sequence"/>
</dbReference>
<evidence type="ECO:0000313" key="8">
    <source>
        <dbReference type="EMBL" id="KAJ5322843.1"/>
    </source>
</evidence>
<name>A0A9W9Q1K6_PENBR</name>
<feature type="domain" description="NodB homology" evidence="7">
    <location>
        <begin position="1"/>
        <end position="106"/>
    </location>
</feature>
<dbReference type="GO" id="GO:0005975">
    <property type="term" value="P:carbohydrate metabolic process"/>
    <property type="evidence" value="ECO:0007669"/>
    <property type="project" value="InterPro"/>
</dbReference>
<dbReference type="InterPro" id="IPR002509">
    <property type="entry name" value="NODB_dom"/>
</dbReference>
<dbReference type="EMBL" id="JAPZBQ010000006">
    <property type="protein sequence ID" value="KAJ5322843.1"/>
    <property type="molecule type" value="Genomic_DNA"/>
</dbReference>
<dbReference type="PANTHER" id="PTHR46471">
    <property type="entry name" value="CHITIN DEACETYLASE"/>
    <property type="match status" value="1"/>
</dbReference>
<dbReference type="PANTHER" id="PTHR46471:SF2">
    <property type="entry name" value="CHITIN DEACETYLASE-RELATED"/>
    <property type="match status" value="1"/>
</dbReference>
<keyword evidence="6" id="KW-0170">Cobalt</keyword>
<accession>A0A9W9Q1K6</accession>
<dbReference type="SUPFAM" id="SSF88713">
    <property type="entry name" value="Glycoside hydrolase/deacetylase"/>
    <property type="match status" value="1"/>
</dbReference>
<organism evidence="8 9">
    <name type="scientific">Penicillium brevicompactum</name>
    <dbReference type="NCBI Taxonomy" id="5074"/>
    <lineage>
        <taxon>Eukaryota</taxon>
        <taxon>Fungi</taxon>
        <taxon>Dikarya</taxon>
        <taxon>Ascomycota</taxon>
        <taxon>Pezizomycotina</taxon>
        <taxon>Eurotiomycetes</taxon>
        <taxon>Eurotiomycetidae</taxon>
        <taxon>Eurotiales</taxon>
        <taxon>Aspergillaceae</taxon>
        <taxon>Penicillium</taxon>
    </lineage>
</organism>
<evidence type="ECO:0000256" key="1">
    <source>
        <dbReference type="ARBA" id="ARBA00001941"/>
    </source>
</evidence>
<dbReference type="Gene3D" id="3.20.20.370">
    <property type="entry name" value="Glycoside hydrolase/deacetylase"/>
    <property type="match status" value="1"/>
</dbReference>
<evidence type="ECO:0000256" key="5">
    <source>
        <dbReference type="ARBA" id="ARBA00023277"/>
    </source>
</evidence>
<protein>
    <recommendedName>
        <fullName evidence="7">NodB homology domain-containing protein</fullName>
    </recommendedName>
</protein>
<proteinExistence type="predicted"/>
<comment type="cofactor">
    <cofactor evidence="1">
        <name>Co(2+)</name>
        <dbReference type="ChEBI" id="CHEBI:48828"/>
    </cofactor>
</comment>
<evidence type="ECO:0000313" key="9">
    <source>
        <dbReference type="Proteomes" id="UP001147695"/>
    </source>
</evidence>
<keyword evidence="5" id="KW-0119">Carbohydrate metabolism</keyword>
<gene>
    <name evidence="8" type="ORF">N7452_011132</name>
</gene>
<evidence type="ECO:0000256" key="4">
    <source>
        <dbReference type="ARBA" id="ARBA00022801"/>
    </source>
</evidence>
<evidence type="ECO:0000256" key="3">
    <source>
        <dbReference type="ARBA" id="ARBA00022729"/>
    </source>
</evidence>
<reference evidence="8" key="1">
    <citation type="submission" date="2022-12" db="EMBL/GenBank/DDBJ databases">
        <authorList>
            <person name="Petersen C."/>
        </authorList>
    </citation>
    <scope>NUCLEOTIDE SEQUENCE</scope>
    <source>
        <strain evidence="8">IBT 35673</strain>
    </source>
</reference>
<evidence type="ECO:0000259" key="7">
    <source>
        <dbReference type="PROSITE" id="PS51677"/>
    </source>
</evidence>
<dbReference type="AlphaFoldDB" id="A0A9W9Q1K6"/>